<dbReference type="EMBL" id="CP071182">
    <property type="protein sequence ID" value="QSO49545.1"/>
    <property type="molecule type" value="Genomic_DNA"/>
</dbReference>
<accession>A0A9X7W3B1</accession>
<dbReference type="KEGG" id="afx:JZ786_11990"/>
<feature type="transmembrane region" description="Helical" evidence="1">
    <location>
        <begin position="34"/>
        <end position="54"/>
    </location>
</feature>
<evidence type="ECO:0000313" key="2">
    <source>
        <dbReference type="EMBL" id="QSO49545.1"/>
    </source>
</evidence>
<feature type="transmembrane region" description="Helical" evidence="1">
    <location>
        <begin position="7"/>
        <end position="28"/>
    </location>
</feature>
<keyword evidence="1" id="KW-0472">Membrane</keyword>
<evidence type="ECO:0000256" key="1">
    <source>
        <dbReference type="SAM" id="Phobius"/>
    </source>
</evidence>
<protein>
    <submittedName>
        <fullName evidence="2">Uncharacterized protein</fullName>
    </submittedName>
</protein>
<feature type="transmembrane region" description="Helical" evidence="1">
    <location>
        <begin position="86"/>
        <end position="105"/>
    </location>
</feature>
<dbReference type="AlphaFoldDB" id="A0A9X7W3B1"/>
<name>A0A9X7W3B1_9BACL</name>
<keyword evidence="1" id="KW-0812">Transmembrane</keyword>
<organism evidence="2 3">
    <name type="scientific">Alicyclobacillus mengziensis</name>
    <dbReference type="NCBI Taxonomy" id="2931921"/>
    <lineage>
        <taxon>Bacteria</taxon>
        <taxon>Bacillati</taxon>
        <taxon>Bacillota</taxon>
        <taxon>Bacilli</taxon>
        <taxon>Bacillales</taxon>
        <taxon>Alicyclobacillaceae</taxon>
        <taxon>Alicyclobacillus</taxon>
    </lineage>
</organism>
<keyword evidence="1" id="KW-1133">Transmembrane helix</keyword>
<feature type="transmembrane region" description="Helical" evidence="1">
    <location>
        <begin position="514"/>
        <end position="535"/>
    </location>
</feature>
<dbReference type="Proteomes" id="UP000663505">
    <property type="component" value="Chromosome"/>
</dbReference>
<feature type="transmembrane region" description="Helical" evidence="1">
    <location>
        <begin position="112"/>
        <end position="134"/>
    </location>
</feature>
<proteinExistence type="predicted"/>
<feature type="transmembrane region" description="Helical" evidence="1">
    <location>
        <begin position="61"/>
        <end position="80"/>
    </location>
</feature>
<gene>
    <name evidence="2" type="ORF">JZ786_11990</name>
</gene>
<reference evidence="2 3" key="1">
    <citation type="submission" date="2021-02" db="EMBL/GenBank/DDBJ databases">
        <title>Alicyclobacillus curvatus sp. nov. and Alicyclobacillus mengziensis sp. nov., two acidophilic bacteria isolated from acid mine drainage.</title>
        <authorList>
            <person name="Huang Y."/>
        </authorList>
    </citation>
    <scope>NUCLEOTIDE SEQUENCE [LARGE SCALE GENOMIC DNA]</scope>
    <source>
        <strain evidence="2 3">S30H14</strain>
    </source>
</reference>
<evidence type="ECO:0000313" key="3">
    <source>
        <dbReference type="Proteomes" id="UP000663505"/>
    </source>
</evidence>
<keyword evidence="3" id="KW-1185">Reference proteome</keyword>
<dbReference type="RefSeq" id="WP_206658854.1">
    <property type="nucleotide sequence ID" value="NZ_CP071182.1"/>
</dbReference>
<sequence>MKWSRRLSWLGYLLWAVFVNVCNEWMIRPLLLDYAVLGLVAVVAIVLVWLLSIPKQYRRRWIGFTIFSLILGSGAGSALNQPSLRSGAIVVVMTLGLMVLAYFMTKVRWAHLLTGAVIIILANIWLPITLWPFLTHFRVTYQTSLPLQPGDFPTVPLEVVNTASGQEVVTLKKVKESPTNLDKLALSATNSSNALENVLRNYNHRYALVALSQNGGRLQLHSLSPQAARTVDPLSLVTTFFPAIRAYWAAEHNQVIQYMVPAASPRVMSEVGVAPGNLPVNLIDMGQQTEKREAADWQSMLQPYGGPQSTAPFTVQNGRLTGVWNGQNIAIPVTGGRVIGTGSFTGPNLHQVLVEGPNFLEVVSLDHQSVVSIYHGNVWNPLSNDIVTGPINSSGQDVVFVDSSPAQILQPTTTSNWKLLYTAPNPSLRFEASIQYPGHGAPEIITDDPSYMRDTPTRYFTSYTYRNGQLVRNWRVYETNIVNVHPVQFQKSGPTEIVAAIYGTGHILVLKRHWLPLLPASVVILGLVVLGGYVMRISGKRRGVR</sequence>